<feature type="transmembrane region" description="Helical" evidence="1">
    <location>
        <begin position="187"/>
        <end position="206"/>
    </location>
</feature>
<reference evidence="2 3" key="1">
    <citation type="submission" date="2023-11" db="EMBL/GenBank/DDBJ databases">
        <title>Lentzea sokolovensis, sp. nov., Lentzea kristufkii, sp. nov., and Lentzea miocenensis, sp. nov., rare actinobacteria from Sokolov Coal Basin, Miocene lacustrine sediment, Czech Republic.</title>
        <authorList>
            <person name="Lara A."/>
            <person name="Kotroba L."/>
            <person name="Nouioui I."/>
            <person name="Neumann-Schaal M."/>
            <person name="Mast Y."/>
            <person name="Chronakova A."/>
        </authorList>
    </citation>
    <scope>NUCLEOTIDE SEQUENCE [LARGE SCALE GENOMIC DNA]</scope>
    <source>
        <strain evidence="2 3">BCCO 10_0798</strain>
    </source>
</reference>
<dbReference type="Proteomes" id="UP001271792">
    <property type="component" value="Unassembled WGS sequence"/>
</dbReference>
<organism evidence="2 3">
    <name type="scientific">Lentzea kristufekii</name>
    <dbReference type="NCBI Taxonomy" id="3095430"/>
    <lineage>
        <taxon>Bacteria</taxon>
        <taxon>Bacillati</taxon>
        <taxon>Actinomycetota</taxon>
        <taxon>Actinomycetes</taxon>
        <taxon>Pseudonocardiales</taxon>
        <taxon>Pseudonocardiaceae</taxon>
        <taxon>Lentzea</taxon>
    </lineage>
</organism>
<evidence type="ECO:0000313" key="2">
    <source>
        <dbReference type="EMBL" id="MDX8048468.1"/>
    </source>
</evidence>
<feature type="transmembrane region" description="Helical" evidence="1">
    <location>
        <begin position="64"/>
        <end position="82"/>
    </location>
</feature>
<keyword evidence="3" id="KW-1185">Reference proteome</keyword>
<dbReference type="RefSeq" id="WP_319982586.1">
    <property type="nucleotide sequence ID" value="NZ_JAXAVV010000002.1"/>
</dbReference>
<keyword evidence="1" id="KW-0472">Membrane</keyword>
<keyword evidence="1" id="KW-1133">Transmembrane helix</keyword>
<dbReference type="EMBL" id="JAXAVV010000002">
    <property type="protein sequence ID" value="MDX8048468.1"/>
    <property type="molecule type" value="Genomic_DNA"/>
</dbReference>
<dbReference type="InterPro" id="IPR032809">
    <property type="entry name" value="Put_HupE_UreJ"/>
</dbReference>
<accession>A0ABU4TJL8</accession>
<sequence>MSSPDLFTTASSVLAHGISGTAAGKSVWEFVPLGIEHMLLGWDHLAFIAGVVLLAGELRRAAKLISVFVLGHSTTLIVATLAGWQVNAIAVDVVIALSLLFVGVVGVIGRPKKWLWFGLSVLAFGLVHGLGLSTRLQALGLPENGLLARVIAFNVGVEIGQLFAIAVLVGLGKLVAKLVTWPKAERVAHGGLAAAGVVAAVVLSFFTAPQPAAEAVGSCTAAPSTQGFPIGAGGGHPAKDFFEPAESSPLVDFGHVLGDGYVVVQYSSMLPTDKVTQLREFVTGPDGNKVVAGPAAGQIEQLKAFNAFDTLTCGEIDAAGLKTFVDGWFADPRSKPIE</sequence>
<evidence type="ECO:0000313" key="3">
    <source>
        <dbReference type="Proteomes" id="UP001271792"/>
    </source>
</evidence>
<name>A0ABU4TJL8_9PSEU</name>
<evidence type="ECO:0000256" key="1">
    <source>
        <dbReference type="SAM" id="Phobius"/>
    </source>
</evidence>
<keyword evidence="1" id="KW-0812">Transmembrane</keyword>
<proteinExistence type="predicted"/>
<feature type="transmembrane region" description="Helical" evidence="1">
    <location>
        <begin position="39"/>
        <end position="57"/>
    </location>
</feature>
<feature type="transmembrane region" description="Helical" evidence="1">
    <location>
        <begin position="114"/>
        <end position="131"/>
    </location>
</feature>
<protein>
    <submittedName>
        <fullName evidence="2">HupE/UreJ family protein</fullName>
    </submittedName>
</protein>
<feature type="transmembrane region" description="Helical" evidence="1">
    <location>
        <begin position="88"/>
        <end position="107"/>
    </location>
</feature>
<gene>
    <name evidence="2" type="ORF">SK571_03665</name>
</gene>
<dbReference type="Pfam" id="PF13795">
    <property type="entry name" value="HupE_UreJ_2"/>
    <property type="match status" value="1"/>
</dbReference>
<feature type="transmembrane region" description="Helical" evidence="1">
    <location>
        <begin position="151"/>
        <end position="175"/>
    </location>
</feature>
<comment type="caution">
    <text evidence="2">The sequence shown here is derived from an EMBL/GenBank/DDBJ whole genome shotgun (WGS) entry which is preliminary data.</text>
</comment>